<feature type="domain" description="Mce/MlaD" evidence="8">
    <location>
        <begin position="164"/>
        <end position="238"/>
    </location>
</feature>
<evidence type="ECO:0000313" key="10">
    <source>
        <dbReference type="Proteomes" id="UP001175604"/>
    </source>
</evidence>
<evidence type="ECO:0000256" key="4">
    <source>
        <dbReference type="ARBA" id="ARBA00022692"/>
    </source>
</evidence>
<organism evidence="9 10">
    <name type="scientific">Bordetella petrii</name>
    <dbReference type="NCBI Taxonomy" id="94624"/>
    <lineage>
        <taxon>Bacteria</taxon>
        <taxon>Pseudomonadati</taxon>
        <taxon>Pseudomonadota</taxon>
        <taxon>Betaproteobacteria</taxon>
        <taxon>Burkholderiales</taxon>
        <taxon>Alcaligenaceae</taxon>
        <taxon>Bordetella</taxon>
    </lineage>
</organism>
<keyword evidence="5 7" id="KW-1133">Transmembrane helix</keyword>
<accession>A0ABT7W990</accession>
<evidence type="ECO:0000256" key="2">
    <source>
        <dbReference type="ARBA" id="ARBA00022475"/>
    </source>
</evidence>
<evidence type="ECO:0000256" key="7">
    <source>
        <dbReference type="SAM" id="Phobius"/>
    </source>
</evidence>
<evidence type="ECO:0000256" key="1">
    <source>
        <dbReference type="ARBA" id="ARBA00004533"/>
    </source>
</evidence>
<feature type="domain" description="Mce/MlaD" evidence="8">
    <location>
        <begin position="48"/>
        <end position="137"/>
    </location>
</feature>
<keyword evidence="10" id="KW-1185">Reference proteome</keyword>
<dbReference type="Pfam" id="PF02470">
    <property type="entry name" value="MlaD"/>
    <property type="match status" value="3"/>
</dbReference>
<gene>
    <name evidence="9" type="ORF">QUC21_22225</name>
</gene>
<evidence type="ECO:0000256" key="5">
    <source>
        <dbReference type="ARBA" id="ARBA00022989"/>
    </source>
</evidence>
<keyword evidence="2" id="KW-1003">Cell membrane</keyword>
<dbReference type="RefSeq" id="WP_289786717.1">
    <property type="nucleotide sequence ID" value="NZ_JAUDJE010000027.1"/>
</dbReference>
<evidence type="ECO:0000256" key="3">
    <source>
        <dbReference type="ARBA" id="ARBA00022519"/>
    </source>
</evidence>
<comment type="caution">
    <text evidence="9">The sequence shown here is derived from an EMBL/GenBank/DDBJ whole genome shotgun (WGS) entry which is preliminary data.</text>
</comment>
<dbReference type="PANTHER" id="PTHR30462:SF0">
    <property type="entry name" value="INTERMEMBRANE TRANSPORT PROTEIN YEBT"/>
    <property type="match status" value="1"/>
</dbReference>
<dbReference type="InterPro" id="IPR051800">
    <property type="entry name" value="PqiA-PqiB_transport"/>
</dbReference>
<keyword evidence="4 7" id="KW-0812">Transmembrane</keyword>
<evidence type="ECO:0000259" key="8">
    <source>
        <dbReference type="Pfam" id="PF02470"/>
    </source>
</evidence>
<reference evidence="9" key="1">
    <citation type="submission" date="2023-06" db="EMBL/GenBank/DDBJ databases">
        <title>full genome analysis of Phenantherene degrader P3.</title>
        <authorList>
            <person name="Akbar A."/>
            <person name="Rahmeh R."/>
            <person name="Kishk M."/>
        </authorList>
    </citation>
    <scope>NUCLEOTIDE SEQUENCE</scope>
    <source>
        <strain evidence="9">P3</strain>
    </source>
</reference>
<dbReference type="InterPro" id="IPR003399">
    <property type="entry name" value="Mce/MlaD"/>
</dbReference>
<keyword evidence="6 7" id="KW-0472">Membrane</keyword>
<protein>
    <submittedName>
        <fullName evidence="9">MlaD family protein</fullName>
    </submittedName>
</protein>
<evidence type="ECO:0000256" key="6">
    <source>
        <dbReference type="ARBA" id="ARBA00023136"/>
    </source>
</evidence>
<dbReference type="PANTHER" id="PTHR30462">
    <property type="entry name" value="INTERMEMBRANE TRANSPORT PROTEIN PQIB-RELATED"/>
    <property type="match status" value="1"/>
</dbReference>
<keyword evidence="3" id="KW-0997">Cell inner membrane</keyword>
<comment type="subcellular location">
    <subcellularLocation>
        <location evidence="1">Cell inner membrane</location>
    </subcellularLocation>
</comment>
<feature type="transmembrane region" description="Helical" evidence="7">
    <location>
        <begin position="23"/>
        <end position="45"/>
    </location>
</feature>
<feature type="domain" description="Mce/MlaD" evidence="8">
    <location>
        <begin position="295"/>
        <end position="396"/>
    </location>
</feature>
<proteinExistence type="predicted"/>
<dbReference type="EMBL" id="JAUDJE010000027">
    <property type="protein sequence ID" value="MDM9561765.1"/>
    <property type="molecule type" value="Genomic_DNA"/>
</dbReference>
<evidence type="ECO:0000313" key="9">
    <source>
        <dbReference type="EMBL" id="MDM9561765.1"/>
    </source>
</evidence>
<sequence length="541" mass="59110">MTTASSAPPGAAPAITRKTQRIAWIWIVPVVAALAGLSLVVQAWMLKGPEVTISFHTAEGLEVGKTHVRYKDVVVGTVKNIRFDEGRSKVLVKIDFAKDSEDLAREGSRFWVVRPRLGISGVSGLGTLLSGAYIEVDTTGAGGRPQFQFQGLETPPEVAQDRPGTRYTLKADDLGSLEIGSPVYYRRIPVGRVIGYALDESGRFVKLQVFIDAPNDRFVTQHTRFWNASGVDLSLNASGMTLRTQSLVSVATGGVAFASPAGPDQPAASADQVFQLYPGEQQAHAERDGVRFRARFRFDQSVRGLSVGAPIDFRGLVLGEVTAITVDFDAQTREFYTVVDANVYPSRLGPAYEKIRRIQDPGSPGLAVVKPMVERGLRAQLRTGNLLTGQLYIALEIFPNAPPVKDFKVEGDPVHIPTIANNLDQLQHQLTNILDKVDKIPFEQIGAELHTVLRSTSRLLGRLDKEVAPELRVTLRQVRQSLAVVDDLLGRDSQLTGGTERALQELARAARSLRTLTDYLQANPQSLIRGRAPDVLPGERQ</sequence>
<name>A0ABT7W990_9BORD</name>
<dbReference type="Proteomes" id="UP001175604">
    <property type="component" value="Unassembled WGS sequence"/>
</dbReference>